<evidence type="ECO:0000313" key="2">
    <source>
        <dbReference type="Proteomes" id="UP000297407"/>
    </source>
</evidence>
<evidence type="ECO:0008006" key="3">
    <source>
        <dbReference type="Google" id="ProtNLM"/>
    </source>
</evidence>
<comment type="caution">
    <text evidence="1">The sequence shown here is derived from an EMBL/GenBank/DDBJ whole genome shotgun (WGS) entry which is preliminary data.</text>
</comment>
<keyword evidence="2" id="KW-1185">Reference proteome</keyword>
<dbReference type="Pfam" id="PF14109">
    <property type="entry name" value="GldH_lipo"/>
    <property type="match status" value="1"/>
</dbReference>
<dbReference type="PROSITE" id="PS51257">
    <property type="entry name" value="PROKAR_LIPOPROTEIN"/>
    <property type="match status" value="1"/>
</dbReference>
<dbReference type="RefSeq" id="WP_135526577.1">
    <property type="nucleotide sequence ID" value="NZ_SRLH01000005.1"/>
</dbReference>
<evidence type="ECO:0000313" key="1">
    <source>
        <dbReference type="EMBL" id="TGD57564.1"/>
    </source>
</evidence>
<sequence>MKTKTYFLPAFIAFLLISCQQGNVYSKFDNGFSNNRWEKTNTKTYDFSIEDETKQYNIVLRFGHVYDYQFATVPIVIMITDPSGKEEKIAVPLKIKDDSGKQLGECAGDICDVSFTVKNKVNLAKGNYKVTISNSFNGPYLPNVLGIGLDVEIAE</sequence>
<dbReference type="Proteomes" id="UP000297407">
    <property type="component" value="Unassembled WGS sequence"/>
</dbReference>
<dbReference type="InterPro" id="IPR020018">
    <property type="entry name" value="Motility-assoc_lipoprot_GldH"/>
</dbReference>
<gene>
    <name evidence="1" type="ORF">E4635_10255</name>
</gene>
<reference evidence="1 2" key="1">
    <citation type="submission" date="2019-04" db="EMBL/GenBank/DDBJ databases">
        <title>Flavobacterium sp. strain DS2-A Genome sequencing and assembly.</title>
        <authorList>
            <person name="Kim I."/>
        </authorList>
    </citation>
    <scope>NUCLEOTIDE SEQUENCE [LARGE SCALE GENOMIC DNA]</scope>
    <source>
        <strain evidence="1 2">DS2-A</strain>
    </source>
</reference>
<dbReference type="OrthoDB" id="1366051at2"/>
<protein>
    <recommendedName>
        <fullName evidence="3">Gliding motility lipoprotein GldH</fullName>
    </recommendedName>
</protein>
<name>A0A4Z0L8S8_9FLAO</name>
<accession>A0A4Z0L8S8</accession>
<dbReference type="AlphaFoldDB" id="A0A4Z0L8S8"/>
<organism evidence="1 2">
    <name type="scientific">Flavobacterium humi</name>
    <dbReference type="NCBI Taxonomy" id="2562683"/>
    <lineage>
        <taxon>Bacteria</taxon>
        <taxon>Pseudomonadati</taxon>
        <taxon>Bacteroidota</taxon>
        <taxon>Flavobacteriia</taxon>
        <taxon>Flavobacteriales</taxon>
        <taxon>Flavobacteriaceae</taxon>
        <taxon>Flavobacterium</taxon>
    </lineage>
</organism>
<dbReference type="EMBL" id="SRLH01000005">
    <property type="protein sequence ID" value="TGD57564.1"/>
    <property type="molecule type" value="Genomic_DNA"/>
</dbReference>
<proteinExistence type="predicted"/>